<dbReference type="EMBL" id="CP042382">
    <property type="protein sequence ID" value="QEA38724.1"/>
    <property type="molecule type" value="Genomic_DNA"/>
</dbReference>
<accession>A0A5B8SR51</accession>
<dbReference type="KEGG" id="paur:FGL86_06295"/>
<dbReference type="AlphaFoldDB" id="A0A5B8SR51"/>
<dbReference type="OrthoDB" id="7168509at2"/>
<name>A0A5B8SR51_9GAMM</name>
<reference evidence="1 2" key="1">
    <citation type="submission" date="2019-06" db="EMBL/GenBank/DDBJ databases">
        <title>Genome analyses of bacteria isolated from kimchi.</title>
        <authorList>
            <person name="Lee S."/>
            <person name="Ahn S."/>
            <person name="Roh S."/>
        </authorList>
    </citation>
    <scope>NUCLEOTIDE SEQUENCE [LARGE SCALE GENOMIC DNA]</scope>
    <source>
        <strain evidence="1 2">CBA4606</strain>
    </source>
</reference>
<organism evidence="1 2">
    <name type="scientific">Pistricoccus aurantiacus</name>
    <dbReference type="NCBI Taxonomy" id="1883414"/>
    <lineage>
        <taxon>Bacteria</taxon>
        <taxon>Pseudomonadati</taxon>
        <taxon>Pseudomonadota</taxon>
        <taxon>Gammaproteobacteria</taxon>
        <taxon>Oceanospirillales</taxon>
        <taxon>Halomonadaceae</taxon>
        <taxon>Pistricoccus</taxon>
    </lineage>
</organism>
<keyword evidence="2" id="KW-1185">Reference proteome</keyword>
<dbReference type="Proteomes" id="UP000321272">
    <property type="component" value="Chromosome"/>
</dbReference>
<proteinExistence type="predicted"/>
<gene>
    <name evidence="1" type="ORF">FGL86_06295</name>
</gene>
<dbReference type="InterPro" id="IPR010767">
    <property type="entry name" value="Phage_CGC-2007_Cje0229"/>
</dbReference>
<evidence type="ECO:0000313" key="2">
    <source>
        <dbReference type="Proteomes" id="UP000321272"/>
    </source>
</evidence>
<evidence type="ECO:0000313" key="1">
    <source>
        <dbReference type="EMBL" id="QEA38724.1"/>
    </source>
</evidence>
<protein>
    <submittedName>
        <fullName evidence="1">DUF1353 domain-containing protein</fullName>
    </submittedName>
</protein>
<sequence length="198" mass="22813">MTVTIEERKLIYSSRKEAKKASAAMSYGEFVGDVITTWLVERESRDRLMRLEADFIYRDPQGREWLAPKGRTVNGASIPVFLWGPVIGSPYTGSFRRASVVHDIAEEDRKRPSREVHRMFYQAMRCDDTEPWLAGVIYAAVRVFGEKWDIPQGIAMQQTQGNIAAFLEMIHSPEFAKEESMDAMDSRLEDFISQRLKR</sequence>
<dbReference type="Pfam" id="PF07087">
    <property type="entry name" value="DUF1353"/>
    <property type="match status" value="1"/>
</dbReference>